<feature type="compositionally biased region" description="Basic and acidic residues" evidence="1">
    <location>
        <begin position="17"/>
        <end position="30"/>
    </location>
</feature>
<evidence type="ECO:0000313" key="3">
    <source>
        <dbReference type="Proteomes" id="UP001341245"/>
    </source>
</evidence>
<dbReference type="Proteomes" id="UP001341245">
    <property type="component" value="Unassembled WGS sequence"/>
</dbReference>
<keyword evidence="3" id="KW-1185">Reference proteome</keyword>
<feature type="region of interest" description="Disordered" evidence="1">
    <location>
        <begin position="80"/>
        <end position="122"/>
    </location>
</feature>
<protein>
    <submittedName>
        <fullName evidence="2">Uncharacterized protein</fullName>
    </submittedName>
</protein>
<accession>A0ABR0TRY6</accession>
<reference evidence="2 3" key="1">
    <citation type="submission" date="2023-11" db="EMBL/GenBank/DDBJ databases">
        <title>Draft genome sequence and annotation of the polyextremotolerant black yeast-like fungus Aureobasidium pullulans NRRL 62042.</title>
        <authorList>
            <person name="Dielentheis-Frenken M.R.E."/>
            <person name="Wibberg D."/>
            <person name="Blank L.M."/>
            <person name="Tiso T."/>
        </authorList>
    </citation>
    <scope>NUCLEOTIDE SEQUENCE [LARGE SCALE GENOMIC DNA]</scope>
    <source>
        <strain evidence="2 3">NRRL 62042</strain>
    </source>
</reference>
<feature type="compositionally biased region" description="Polar residues" evidence="1">
    <location>
        <begin position="113"/>
        <end position="122"/>
    </location>
</feature>
<evidence type="ECO:0000256" key="1">
    <source>
        <dbReference type="SAM" id="MobiDB-lite"/>
    </source>
</evidence>
<evidence type="ECO:0000313" key="2">
    <source>
        <dbReference type="EMBL" id="KAK6007218.1"/>
    </source>
</evidence>
<feature type="region of interest" description="Disordered" evidence="1">
    <location>
        <begin position="1"/>
        <end position="66"/>
    </location>
</feature>
<dbReference type="EMBL" id="JASGXD010000003">
    <property type="protein sequence ID" value="KAK6007218.1"/>
    <property type="molecule type" value="Genomic_DNA"/>
</dbReference>
<feature type="compositionally biased region" description="Basic and acidic residues" evidence="1">
    <location>
        <begin position="44"/>
        <end position="55"/>
    </location>
</feature>
<name>A0ABR0TRY6_AURPU</name>
<comment type="caution">
    <text evidence="2">The sequence shown here is derived from an EMBL/GenBank/DDBJ whole genome shotgun (WGS) entry which is preliminary data.</text>
</comment>
<gene>
    <name evidence="2" type="ORF">QM012_006226</name>
</gene>
<proteinExistence type="predicted"/>
<sequence length="588" mass="65840">MSGRLQFAGLAALREQAAQRRDSEQRRDEQSQQLRRPAAQLSRNDSHARNVRPADRSTQIAPRAQDLPVTTPLSLRQTAAPAVNVPATSQDLEASGSHERVADAPELGPHTRPSVSVHATTNPDATWSFDTLPPISALPGSVQAVSPPALPIREVSGSYGHAADGFDGEVITSPVPGSTDDRYEKWSKERILAGEKAYARCFHKRIVADVGCAEQLRQFTLELLRWRRINGDKKLSLLDKHDLKALRDLGNIYPGPCIAELGSKMLGRLACEVIEPILWRYKTPSPLPEECMWFTRFAEDHIVNYLYSDLTTDLFNFIPAAPEIPESDVYGFAFQEGGEVKWHLFGAKRGAMPFDNKREAPEIDTSLRTLSLRPKIHPVHHDALSRLVSVPCDAIVVHYLARKPKNVVVAVTLFHRDSQETIPLPDFLEQSMADLPDLVSRPMEYDIYLVTLLTTRYGRMVVYSVTGKGAKSKVERSFFDEHPEWDDGVYPDALICNLSREPMQEPVLILEHSYQMYDKASVDHFMASNAGILRHPIDRKPVLSGYTEMVTLKAMAKAGHEEFLGRMKAEAKVKELQKELERLRSSAA</sequence>
<organism evidence="2 3">
    <name type="scientific">Aureobasidium pullulans</name>
    <name type="common">Black yeast</name>
    <name type="synonym">Pullularia pullulans</name>
    <dbReference type="NCBI Taxonomy" id="5580"/>
    <lineage>
        <taxon>Eukaryota</taxon>
        <taxon>Fungi</taxon>
        <taxon>Dikarya</taxon>
        <taxon>Ascomycota</taxon>
        <taxon>Pezizomycotina</taxon>
        <taxon>Dothideomycetes</taxon>
        <taxon>Dothideomycetidae</taxon>
        <taxon>Dothideales</taxon>
        <taxon>Saccotheciaceae</taxon>
        <taxon>Aureobasidium</taxon>
    </lineage>
</organism>